<sequence>MDQHQHQHDSIDLLLKRTLNSTHSPDEVLNQKIKKRMKEKMNMERTRRKSVYKVSLIASLLIIVMSVGAFAAWNYLSPDELAEHFEYSVLSEAFKGEDAILINKSETSGEYKFTLMGIVSGKGLGLTSFSDDYDIDTEESYIAVAIEKLNGKMPDIQSEEYGNERFFISPLIKGLIPWHVNVASLDIGGYNESVIDGVQYRLISCSSIEMFADRGIYLAVSSGGDFYDTNAFTFDFESGEIIPNPDFDGVNVIFDLPIDKAKADPKKVEEFLNERYQGDYVKEMKRIEIHVKAQQYFDEEYQGDYQKDEMKASLQKLLDGLFSGEYTEEMLEEMVENAIFSKKLEEDRSNPEIVQQQEQFNKLIDELIIFEASYTEEEIKIKVEQFMDSIHDGSYTEEMLDEMMARVKESLQR</sequence>
<feature type="transmembrane region" description="Helical" evidence="1">
    <location>
        <begin position="51"/>
        <end position="76"/>
    </location>
</feature>
<keyword evidence="1" id="KW-1133">Transmembrane helix</keyword>
<name>A0A239IHD4_9FIRM</name>
<evidence type="ECO:0008006" key="4">
    <source>
        <dbReference type="Google" id="ProtNLM"/>
    </source>
</evidence>
<proteinExistence type="predicted"/>
<dbReference type="EMBL" id="FZOJ01000028">
    <property type="protein sequence ID" value="SNS92668.1"/>
    <property type="molecule type" value="Genomic_DNA"/>
</dbReference>
<dbReference type="RefSeq" id="WP_089284602.1">
    <property type="nucleotide sequence ID" value="NZ_FZOJ01000028.1"/>
</dbReference>
<keyword evidence="1" id="KW-0812">Transmembrane</keyword>
<dbReference type="Proteomes" id="UP000198304">
    <property type="component" value="Unassembled WGS sequence"/>
</dbReference>
<gene>
    <name evidence="2" type="ORF">SAMN05446037_10286</name>
</gene>
<evidence type="ECO:0000256" key="1">
    <source>
        <dbReference type="SAM" id="Phobius"/>
    </source>
</evidence>
<keyword evidence="3" id="KW-1185">Reference proteome</keyword>
<reference evidence="2 3" key="1">
    <citation type="submission" date="2017-06" db="EMBL/GenBank/DDBJ databases">
        <authorList>
            <person name="Kim H.J."/>
            <person name="Triplett B.A."/>
        </authorList>
    </citation>
    <scope>NUCLEOTIDE SEQUENCE [LARGE SCALE GENOMIC DNA]</scope>
    <source>
        <strain evidence="2 3">SCA</strain>
    </source>
</reference>
<dbReference type="OrthoDB" id="1705981at2"/>
<evidence type="ECO:0000313" key="2">
    <source>
        <dbReference type="EMBL" id="SNS92668.1"/>
    </source>
</evidence>
<dbReference type="AlphaFoldDB" id="A0A239IHD4"/>
<organism evidence="2 3">
    <name type="scientific">Anaerovirgula multivorans</name>
    <dbReference type="NCBI Taxonomy" id="312168"/>
    <lineage>
        <taxon>Bacteria</taxon>
        <taxon>Bacillati</taxon>
        <taxon>Bacillota</taxon>
        <taxon>Clostridia</taxon>
        <taxon>Peptostreptococcales</taxon>
        <taxon>Natronincolaceae</taxon>
        <taxon>Anaerovirgula</taxon>
    </lineage>
</organism>
<protein>
    <recommendedName>
        <fullName evidence="4">DUF4179 domain-containing protein</fullName>
    </recommendedName>
</protein>
<keyword evidence="1" id="KW-0472">Membrane</keyword>
<accession>A0A239IHD4</accession>
<evidence type="ECO:0000313" key="3">
    <source>
        <dbReference type="Proteomes" id="UP000198304"/>
    </source>
</evidence>